<dbReference type="RefSeq" id="WP_346240914.1">
    <property type="nucleotide sequence ID" value="NZ_JAZHYP010000002.1"/>
</dbReference>
<dbReference type="SUPFAM" id="SSF53756">
    <property type="entry name" value="UDP-Glycosyltransferase/glycogen phosphorylase"/>
    <property type="match status" value="1"/>
</dbReference>
<feature type="coiled-coil region" evidence="2">
    <location>
        <begin position="76"/>
        <end position="103"/>
    </location>
</feature>
<accession>A0ABV0AAZ5</accession>
<keyword evidence="4" id="KW-0328">Glycosyltransferase</keyword>
<evidence type="ECO:0000313" key="4">
    <source>
        <dbReference type="EMBL" id="MEN3323342.1"/>
    </source>
</evidence>
<comment type="caution">
    <text evidence="4">The sequence shown here is derived from an EMBL/GenBank/DDBJ whole genome shotgun (WGS) entry which is preliminary data.</text>
</comment>
<dbReference type="GO" id="GO:0016757">
    <property type="term" value="F:glycosyltransferase activity"/>
    <property type="evidence" value="ECO:0007669"/>
    <property type="project" value="UniProtKB-KW"/>
</dbReference>
<evidence type="ECO:0000256" key="2">
    <source>
        <dbReference type="SAM" id="Coils"/>
    </source>
</evidence>
<dbReference type="PANTHER" id="PTHR46401:SF2">
    <property type="entry name" value="GLYCOSYLTRANSFERASE WBBK-RELATED"/>
    <property type="match status" value="1"/>
</dbReference>
<name>A0ABV0AAZ5_9FLAO</name>
<organism evidence="4 5">
    <name type="scientific">Mariniflexile soesokkakense</name>
    <dbReference type="NCBI Taxonomy" id="1343160"/>
    <lineage>
        <taxon>Bacteria</taxon>
        <taxon>Pseudomonadati</taxon>
        <taxon>Bacteroidota</taxon>
        <taxon>Flavobacteriia</taxon>
        <taxon>Flavobacteriales</taxon>
        <taxon>Flavobacteriaceae</taxon>
        <taxon>Mariniflexile</taxon>
    </lineage>
</organism>
<evidence type="ECO:0000259" key="3">
    <source>
        <dbReference type="Pfam" id="PF00534"/>
    </source>
</evidence>
<evidence type="ECO:0000256" key="1">
    <source>
        <dbReference type="ARBA" id="ARBA00022679"/>
    </source>
</evidence>
<dbReference type="Proteomes" id="UP001416393">
    <property type="component" value="Unassembled WGS sequence"/>
</dbReference>
<sequence>MKLTIALCHFRVGETDGVSLEMDKWKLVLEKLGHTVFYIAGSTGVLKNVEIIKELHYNDATNNKVVENAYVKFHSYKNEEEFKKEIEREAKSIETKLIEIIKDKKIDLLMVNNMFSLGWNLSAGLGFSNAIKNSDVKCLCHHHDFHWEREKYSHPTCSFVQDHLNTIFPPVHPRIKHVVINNIAKNELFKRRGIESTVVPNVFEFDNNWVVDDYNQDFRASFGIKKNDLIILQATRIVARKGIELALDFVAELNANKQKLIGKKLYNNQVFEADSSIVFLMVGLNEDDPYFEKIMKYAQSKQINIKWVNQFVDHERHQTNAKKIYSLWDCYANCDIVTYTSLLEGWGNQFIEALVAKKIVISYQYPVFVQDILQLKFNTVDLGDTHTLKKDGLAAVSPEIIANASNKTIDLITDQSKYAQVVNENYTIGKQNLSLDALEVLLKSILKNEK</sequence>
<dbReference type="EC" id="2.4.-.-" evidence="4"/>
<dbReference type="Pfam" id="PF00534">
    <property type="entry name" value="Glycos_transf_1"/>
    <property type="match status" value="1"/>
</dbReference>
<protein>
    <submittedName>
        <fullName evidence="4">Glycosyltransferase family 4 protein</fullName>
        <ecNumber evidence="4">2.4.-.-</ecNumber>
    </submittedName>
</protein>
<keyword evidence="1 4" id="KW-0808">Transferase</keyword>
<keyword evidence="5" id="KW-1185">Reference proteome</keyword>
<dbReference type="EMBL" id="JAZHYP010000002">
    <property type="protein sequence ID" value="MEN3323342.1"/>
    <property type="molecule type" value="Genomic_DNA"/>
</dbReference>
<dbReference type="CDD" id="cd03801">
    <property type="entry name" value="GT4_PimA-like"/>
    <property type="match status" value="1"/>
</dbReference>
<reference evidence="4 5" key="1">
    <citation type="submission" date="2024-01" db="EMBL/GenBank/DDBJ databases">
        <title>Mariniflexile litorale sp. nov., isolated from the shallow sediments of the Sea of Japan.</title>
        <authorList>
            <person name="Romanenko L."/>
            <person name="Bystritskaya E."/>
            <person name="Isaeva M."/>
        </authorList>
    </citation>
    <scope>NUCLEOTIDE SEQUENCE [LARGE SCALE GENOMIC DNA]</scope>
    <source>
        <strain evidence="4 5">KCTC 32427</strain>
    </source>
</reference>
<evidence type="ECO:0000313" key="5">
    <source>
        <dbReference type="Proteomes" id="UP001416393"/>
    </source>
</evidence>
<keyword evidence="2" id="KW-0175">Coiled coil</keyword>
<feature type="domain" description="Glycosyl transferase family 1" evidence="3">
    <location>
        <begin position="217"/>
        <end position="368"/>
    </location>
</feature>
<dbReference type="Gene3D" id="3.40.50.2000">
    <property type="entry name" value="Glycogen Phosphorylase B"/>
    <property type="match status" value="1"/>
</dbReference>
<dbReference type="InterPro" id="IPR001296">
    <property type="entry name" value="Glyco_trans_1"/>
</dbReference>
<gene>
    <name evidence="4" type="ORF">VP395_06360</name>
</gene>
<proteinExistence type="predicted"/>
<dbReference type="PANTHER" id="PTHR46401">
    <property type="entry name" value="GLYCOSYLTRANSFERASE WBBK-RELATED"/>
    <property type="match status" value="1"/>
</dbReference>